<evidence type="ECO:0000313" key="2">
    <source>
        <dbReference type="EMBL" id="KAK7273470.1"/>
    </source>
</evidence>
<feature type="compositionally biased region" description="Polar residues" evidence="1">
    <location>
        <begin position="192"/>
        <end position="210"/>
    </location>
</feature>
<evidence type="ECO:0000256" key="1">
    <source>
        <dbReference type="SAM" id="MobiDB-lite"/>
    </source>
</evidence>
<organism evidence="2 3">
    <name type="scientific">Crotalaria pallida</name>
    <name type="common">Smooth rattlebox</name>
    <name type="synonym">Crotalaria striata</name>
    <dbReference type="NCBI Taxonomy" id="3830"/>
    <lineage>
        <taxon>Eukaryota</taxon>
        <taxon>Viridiplantae</taxon>
        <taxon>Streptophyta</taxon>
        <taxon>Embryophyta</taxon>
        <taxon>Tracheophyta</taxon>
        <taxon>Spermatophyta</taxon>
        <taxon>Magnoliopsida</taxon>
        <taxon>eudicotyledons</taxon>
        <taxon>Gunneridae</taxon>
        <taxon>Pentapetalae</taxon>
        <taxon>rosids</taxon>
        <taxon>fabids</taxon>
        <taxon>Fabales</taxon>
        <taxon>Fabaceae</taxon>
        <taxon>Papilionoideae</taxon>
        <taxon>50 kb inversion clade</taxon>
        <taxon>genistoids sensu lato</taxon>
        <taxon>core genistoids</taxon>
        <taxon>Crotalarieae</taxon>
        <taxon>Crotalaria</taxon>
    </lineage>
</organism>
<feature type="region of interest" description="Disordered" evidence="1">
    <location>
        <begin position="111"/>
        <end position="210"/>
    </location>
</feature>
<feature type="compositionally biased region" description="Polar residues" evidence="1">
    <location>
        <begin position="133"/>
        <end position="147"/>
    </location>
</feature>
<feature type="compositionally biased region" description="Polar residues" evidence="1">
    <location>
        <begin position="1"/>
        <end position="10"/>
    </location>
</feature>
<dbReference type="Proteomes" id="UP001372338">
    <property type="component" value="Unassembled WGS sequence"/>
</dbReference>
<gene>
    <name evidence="2" type="ORF">RIF29_14520</name>
</gene>
<name>A0AAN9FDJ6_CROPI</name>
<feature type="compositionally biased region" description="Basic and acidic residues" evidence="1">
    <location>
        <begin position="43"/>
        <end position="65"/>
    </location>
</feature>
<protein>
    <submittedName>
        <fullName evidence="2">Uncharacterized protein</fullName>
    </submittedName>
</protein>
<keyword evidence="3" id="KW-1185">Reference proteome</keyword>
<proteinExistence type="predicted"/>
<evidence type="ECO:0000313" key="3">
    <source>
        <dbReference type="Proteomes" id="UP001372338"/>
    </source>
</evidence>
<feature type="region of interest" description="Disordered" evidence="1">
    <location>
        <begin position="1"/>
        <end position="77"/>
    </location>
</feature>
<feature type="compositionally biased region" description="Low complexity" evidence="1">
    <location>
        <begin position="163"/>
        <end position="183"/>
    </location>
</feature>
<dbReference type="EMBL" id="JAYWIO010000003">
    <property type="protein sequence ID" value="KAK7273470.1"/>
    <property type="molecule type" value="Genomic_DNA"/>
</dbReference>
<sequence>MSGDGNQKVNVVSEEEADPKATNTESLPENHNGHPSPGIIAQPEKETMAELVQDGDHNSIKKDTEISSNPEVSPFGPWMMVQRQTRIKNKSAPKKLGTVSQNNFGGSRFEALSEEKEENSLSNDTILDKNIPSIPNKNEVGPSSMQKHVNRVRNTMAGRNPQTKGTKSTSLSSSSKKQLLKPLTIKDKQPRVSETPSRESNMQNTTDSGA</sequence>
<accession>A0AAN9FDJ6</accession>
<dbReference type="AlphaFoldDB" id="A0AAN9FDJ6"/>
<comment type="caution">
    <text evidence="2">The sequence shown here is derived from an EMBL/GenBank/DDBJ whole genome shotgun (WGS) entry which is preliminary data.</text>
</comment>
<reference evidence="2 3" key="1">
    <citation type="submission" date="2024-01" db="EMBL/GenBank/DDBJ databases">
        <title>The genomes of 5 underutilized Papilionoideae crops provide insights into root nodulation and disease resistanc.</title>
        <authorList>
            <person name="Yuan L."/>
        </authorList>
    </citation>
    <scope>NUCLEOTIDE SEQUENCE [LARGE SCALE GENOMIC DNA]</scope>
    <source>
        <strain evidence="2">ZHUSHIDOU_FW_LH</strain>
        <tissue evidence="2">Leaf</tissue>
    </source>
</reference>